<evidence type="ECO:0000256" key="4">
    <source>
        <dbReference type="ARBA" id="ARBA00022842"/>
    </source>
</evidence>
<dbReference type="Proteomes" id="UP000051589">
    <property type="component" value="Unassembled WGS sequence"/>
</dbReference>
<dbReference type="PANTHER" id="PTHR10229">
    <property type="entry name" value="GTP-BINDING PROTEIN HFLX"/>
    <property type="match status" value="1"/>
</dbReference>
<dbReference type="GO" id="GO:0043022">
    <property type="term" value="F:ribosome binding"/>
    <property type="evidence" value="ECO:0007669"/>
    <property type="project" value="TreeGrafter"/>
</dbReference>
<dbReference type="NCBIfam" id="TIGR03156">
    <property type="entry name" value="GTP_HflX"/>
    <property type="match status" value="1"/>
</dbReference>
<dbReference type="PANTHER" id="PTHR10229:SF4">
    <property type="entry name" value="GTPASE HFLX"/>
    <property type="match status" value="1"/>
</dbReference>
<dbReference type="GO" id="GO:0005525">
    <property type="term" value="F:GTP binding"/>
    <property type="evidence" value="ECO:0007669"/>
    <property type="project" value="UniProtKB-UniRule"/>
</dbReference>
<comment type="similarity">
    <text evidence="6">Belongs to the TRAFAC class OBG-HflX-like GTPase superfamily. HflX GTPase family.</text>
</comment>
<dbReference type="GO" id="GO:0046872">
    <property type="term" value="F:metal ion binding"/>
    <property type="evidence" value="ECO:0007669"/>
    <property type="project" value="UniProtKB-KW"/>
</dbReference>
<name>A0A0R2DN35_9LACO</name>
<dbReference type="Gene3D" id="6.10.250.2860">
    <property type="match status" value="1"/>
</dbReference>
<dbReference type="InterPro" id="IPR006073">
    <property type="entry name" value="GTP-bd"/>
</dbReference>
<dbReference type="GO" id="GO:0003924">
    <property type="term" value="F:GTPase activity"/>
    <property type="evidence" value="ECO:0007669"/>
    <property type="project" value="UniProtKB-UniRule"/>
</dbReference>
<dbReference type="InterPro" id="IPR016496">
    <property type="entry name" value="GTPase_HflX"/>
</dbReference>
<dbReference type="PRINTS" id="PR00326">
    <property type="entry name" value="GTP1OBG"/>
</dbReference>
<evidence type="ECO:0000256" key="7">
    <source>
        <dbReference type="PIRSR" id="PIRSR006809-1"/>
    </source>
</evidence>
<dbReference type="Pfam" id="PF13167">
    <property type="entry name" value="GTP-bdg_N"/>
    <property type="match status" value="1"/>
</dbReference>
<dbReference type="EMBL" id="AYZH01000002">
    <property type="protein sequence ID" value="KRN03205.1"/>
    <property type="molecule type" value="Genomic_DNA"/>
</dbReference>
<feature type="domain" description="Hflx-type G" evidence="10">
    <location>
        <begin position="230"/>
        <end position="398"/>
    </location>
</feature>
<comment type="function">
    <text evidence="6">GTPase that associates with the 50S ribosomal subunit and may have a role during protein synthesis or ribosome biogenesis.</text>
</comment>
<dbReference type="FunFam" id="3.40.50.11060:FF:000001">
    <property type="entry name" value="GTPase HflX"/>
    <property type="match status" value="1"/>
</dbReference>
<reference evidence="11 12" key="1">
    <citation type="journal article" date="2015" name="Genome Announc.">
        <title>Expanding the biotechnology potential of lactobacilli through comparative genomics of 213 strains and associated genera.</title>
        <authorList>
            <person name="Sun Z."/>
            <person name="Harris H.M."/>
            <person name="McCann A."/>
            <person name="Guo C."/>
            <person name="Argimon S."/>
            <person name="Zhang W."/>
            <person name="Yang X."/>
            <person name="Jeffery I.B."/>
            <person name="Cooney J.C."/>
            <person name="Kagawa T.F."/>
            <person name="Liu W."/>
            <person name="Song Y."/>
            <person name="Salvetti E."/>
            <person name="Wrobel A."/>
            <person name="Rasinkangas P."/>
            <person name="Parkhill J."/>
            <person name="Rea M.C."/>
            <person name="O'Sullivan O."/>
            <person name="Ritari J."/>
            <person name="Douillard F.P."/>
            <person name="Paul Ross R."/>
            <person name="Yang R."/>
            <person name="Briner A.E."/>
            <person name="Felis G.E."/>
            <person name="de Vos W.M."/>
            <person name="Barrangou R."/>
            <person name="Klaenhammer T.R."/>
            <person name="Caufield P.W."/>
            <person name="Cui Y."/>
            <person name="Zhang H."/>
            <person name="O'Toole P.W."/>
        </authorList>
    </citation>
    <scope>NUCLEOTIDE SEQUENCE [LARGE SCALE GENOMIC DNA]</scope>
    <source>
        <strain evidence="11 12">DSM 21775</strain>
    </source>
</reference>
<keyword evidence="4 8" id="KW-0460">Magnesium</keyword>
<dbReference type="PROSITE" id="PS51705">
    <property type="entry name" value="G_HFLX"/>
    <property type="match status" value="1"/>
</dbReference>
<keyword evidence="3 6" id="KW-0547">Nucleotide-binding</keyword>
<feature type="binding site" evidence="7">
    <location>
        <begin position="376"/>
        <end position="378"/>
    </location>
    <ligand>
        <name>GTP</name>
        <dbReference type="ChEBI" id="CHEBI:37565"/>
    </ligand>
</feature>
<dbReference type="InterPro" id="IPR025121">
    <property type="entry name" value="GTPase_HflX_N"/>
</dbReference>
<keyword evidence="12" id="KW-1185">Reference proteome</keyword>
<evidence type="ECO:0000256" key="5">
    <source>
        <dbReference type="ARBA" id="ARBA00023134"/>
    </source>
</evidence>
<evidence type="ECO:0000256" key="9">
    <source>
        <dbReference type="SAM" id="MobiDB-lite"/>
    </source>
</evidence>
<feature type="binding site" evidence="8">
    <location>
        <position position="243"/>
    </location>
    <ligand>
        <name>Mg(2+)</name>
        <dbReference type="ChEBI" id="CHEBI:18420"/>
    </ligand>
</feature>
<feature type="binding site" evidence="7">
    <location>
        <begin position="290"/>
        <end position="293"/>
    </location>
    <ligand>
        <name>GTP</name>
        <dbReference type="ChEBI" id="CHEBI:37565"/>
    </ligand>
</feature>
<evidence type="ECO:0000256" key="8">
    <source>
        <dbReference type="PIRSR" id="PIRSR006809-2"/>
    </source>
</evidence>
<dbReference type="InterPro" id="IPR032305">
    <property type="entry name" value="GTP-bd_M"/>
</dbReference>
<dbReference type="CDD" id="cd01878">
    <property type="entry name" value="HflX"/>
    <property type="match status" value="1"/>
</dbReference>
<sequence length="457" mass="50243">MQVDQSSKFFQVAGHVILVTITLKEGDSLEETPRTPVITIGLNSGQATFDYAMTELKNLVEANNMTVVEEIQQALTKPNPGTYFGTGKVEELAAIVVDDGVDTIVVNDELSPSQIRNLEKVTKARIMDRTGLILEIFANRAQSREAKLQVQLAMLQYQLPRLHTSASQRLDQQTGSGGGGGFTNRGAGESQTEMSRRTIQRSINHVNHELKEINQAAATQRQQRERNQLPSVALVGYTNAGKSTLMNALVRQFGMNEEKQVFVKNMLFATLDTSVRQLTFPDQKKLLLSDTVGFVSQLPTQLVKAFRSTLAEAANADLLIQVVDYADPNKAAMMATTEQTLHDIGVTDVPMITVFNKADLTDTSFPSRAGDALILSAKDTDSIALLTQTIKEKVFHNYVTATFLVPFANGDVVAYLNDNANVLQTSYEETGTALKVELQQADFARFKKYVVTPSTND</sequence>
<evidence type="ECO:0000313" key="11">
    <source>
        <dbReference type="EMBL" id="KRN03205.1"/>
    </source>
</evidence>
<dbReference type="GO" id="GO:0005737">
    <property type="term" value="C:cytoplasm"/>
    <property type="evidence" value="ECO:0007669"/>
    <property type="project" value="UniProtKB-SubCell"/>
</dbReference>
<evidence type="ECO:0000256" key="3">
    <source>
        <dbReference type="ARBA" id="ARBA00022741"/>
    </source>
</evidence>
<dbReference type="InterPro" id="IPR027417">
    <property type="entry name" value="P-loop_NTPase"/>
</dbReference>
<feature type="binding site" evidence="7">
    <location>
        <begin position="268"/>
        <end position="272"/>
    </location>
    <ligand>
        <name>GTP</name>
        <dbReference type="ChEBI" id="CHEBI:37565"/>
    </ligand>
</feature>
<dbReference type="Gene3D" id="3.40.50.300">
    <property type="entry name" value="P-loop containing nucleotide triphosphate hydrolases"/>
    <property type="match status" value="1"/>
</dbReference>
<dbReference type="AlphaFoldDB" id="A0A0R2DN35"/>
<comment type="subunit">
    <text evidence="6">Monomer. Associates with the 50S ribosomal subunit.</text>
</comment>
<dbReference type="Gene3D" id="3.40.50.11060">
    <property type="entry name" value="GTPase HflX, N-terminal domain"/>
    <property type="match status" value="1"/>
</dbReference>
<protein>
    <recommendedName>
        <fullName evidence="6">GTPase HflX</fullName>
    </recommendedName>
    <alternativeName>
        <fullName evidence="6">GTP-binding protein HflX</fullName>
    </alternativeName>
</protein>
<evidence type="ECO:0000259" key="10">
    <source>
        <dbReference type="PROSITE" id="PS51705"/>
    </source>
</evidence>
<feature type="binding site" evidence="7">
    <location>
        <begin position="236"/>
        <end position="243"/>
    </location>
    <ligand>
        <name>GTP</name>
        <dbReference type="ChEBI" id="CHEBI:37565"/>
    </ligand>
</feature>
<proteinExistence type="inferred from homology"/>
<gene>
    <name evidence="6" type="primary">hflX</name>
    <name evidence="11" type="ORF">FD13_GL000960</name>
</gene>
<evidence type="ECO:0000256" key="1">
    <source>
        <dbReference type="ARBA" id="ARBA00022490"/>
    </source>
</evidence>
<keyword evidence="5 6" id="KW-0342">GTP-binding</keyword>
<keyword evidence="1 6" id="KW-0963">Cytoplasm</keyword>
<comment type="subcellular location">
    <subcellularLocation>
        <location evidence="6">Cytoplasm</location>
    </subcellularLocation>
    <text evidence="6">May associate with membranes.</text>
</comment>
<keyword evidence="2 8" id="KW-0479">Metal-binding</keyword>
<dbReference type="PIRSF" id="PIRSF006809">
    <property type="entry name" value="GTP-binding_hflX_prd"/>
    <property type="match status" value="1"/>
</dbReference>
<dbReference type="STRING" id="1423803.FD13_GL000960"/>
<dbReference type="PATRIC" id="fig|1423803.3.peg.959"/>
<dbReference type="SUPFAM" id="SSF52540">
    <property type="entry name" value="P-loop containing nucleoside triphosphate hydrolases"/>
    <property type="match status" value="1"/>
</dbReference>
<comment type="cofactor">
    <cofactor evidence="8">
        <name>Mg(2+)</name>
        <dbReference type="ChEBI" id="CHEBI:18420"/>
    </cofactor>
</comment>
<dbReference type="Pfam" id="PF16360">
    <property type="entry name" value="GTP-bdg_M"/>
    <property type="match status" value="1"/>
</dbReference>
<feature type="region of interest" description="Disordered" evidence="9">
    <location>
        <begin position="166"/>
        <end position="196"/>
    </location>
</feature>
<dbReference type="InterPro" id="IPR030394">
    <property type="entry name" value="G_HFLX_dom"/>
</dbReference>
<evidence type="ECO:0000313" key="12">
    <source>
        <dbReference type="Proteomes" id="UP000051589"/>
    </source>
</evidence>
<feature type="binding site" evidence="8">
    <location>
        <position position="270"/>
    </location>
    <ligand>
        <name>Mg(2+)</name>
        <dbReference type="ChEBI" id="CHEBI:18420"/>
    </ligand>
</feature>
<evidence type="ECO:0000256" key="2">
    <source>
        <dbReference type="ARBA" id="ARBA00022723"/>
    </source>
</evidence>
<dbReference type="HAMAP" id="MF_00900">
    <property type="entry name" value="GTPase_HflX"/>
    <property type="match status" value="1"/>
</dbReference>
<dbReference type="InterPro" id="IPR042108">
    <property type="entry name" value="GTPase_HflX_N_sf"/>
</dbReference>
<evidence type="ECO:0000256" key="6">
    <source>
        <dbReference type="HAMAP-Rule" id="MF_00900"/>
    </source>
</evidence>
<organism evidence="11 12">
    <name type="scientific">Levilactobacillus senmaizukei DSM 21775 = NBRC 103853</name>
    <dbReference type="NCBI Taxonomy" id="1423803"/>
    <lineage>
        <taxon>Bacteria</taxon>
        <taxon>Bacillati</taxon>
        <taxon>Bacillota</taxon>
        <taxon>Bacilli</taxon>
        <taxon>Lactobacillales</taxon>
        <taxon>Lactobacillaceae</taxon>
        <taxon>Levilactobacillus</taxon>
    </lineage>
</organism>
<feature type="binding site" evidence="7">
    <location>
        <begin position="356"/>
        <end position="359"/>
    </location>
    <ligand>
        <name>GTP</name>
        <dbReference type="ChEBI" id="CHEBI:37565"/>
    </ligand>
</feature>
<dbReference type="Pfam" id="PF01926">
    <property type="entry name" value="MMR_HSR1"/>
    <property type="match status" value="1"/>
</dbReference>
<comment type="caution">
    <text evidence="11">The sequence shown here is derived from an EMBL/GenBank/DDBJ whole genome shotgun (WGS) entry which is preliminary data.</text>
</comment>
<accession>A0A0R2DN35</accession>